<comment type="caution">
    <text evidence="5">The sequence shown here is derived from an EMBL/GenBank/DDBJ whole genome shotgun (WGS) entry which is preliminary data.</text>
</comment>
<evidence type="ECO:0000313" key="5">
    <source>
        <dbReference type="EMBL" id="MFC0216502.1"/>
    </source>
</evidence>
<dbReference type="PROSITE" id="PS00041">
    <property type="entry name" value="HTH_ARAC_FAMILY_1"/>
    <property type="match status" value="1"/>
</dbReference>
<dbReference type="SMART" id="SM00342">
    <property type="entry name" value="HTH_ARAC"/>
    <property type="match status" value="1"/>
</dbReference>
<evidence type="ECO:0000259" key="4">
    <source>
        <dbReference type="PROSITE" id="PS01124"/>
    </source>
</evidence>
<dbReference type="PROSITE" id="PS01124">
    <property type="entry name" value="HTH_ARAC_FAMILY_2"/>
    <property type="match status" value="1"/>
</dbReference>
<proteinExistence type="predicted"/>
<dbReference type="InterPro" id="IPR003313">
    <property type="entry name" value="AraC-bd"/>
</dbReference>
<dbReference type="Gene3D" id="2.60.120.10">
    <property type="entry name" value="Jelly Rolls"/>
    <property type="match status" value="1"/>
</dbReference>
<evidence type="ECO:0000256" key="3">
    <source>
        <dbReference type="ARBA" id="ARBA00023163"/>
    </source>
</evidence>
<dbReference type="InterPro" id="IPR014710">
    <property type="entry name" value="RmlC-like_jellyroll"/>
</dbReference>
<dbReference type="SUPFAM" id="SSF46689">
    <property type="entry name" value="Homeodomain-like"/>
    <property type="match status" value="2"/>
</dbReference>
<dbReference type="Gene3D" id="1.10.10.60">
    <property type="entry name" value="Homeodomain-like"/>
    <property type="match status" value="2"/>
</dbReference>
<dbReference type="PANTHER" id="PTHR43280">
    <property type="entry name" value="ARAC-FAMILY TRANSCRIPTIONAL REGULATOR"/>
    <property type="match status" value="1"/>
</dbReference>
<feature type="domain" description="HTH araC/xylS-type" evidence="4">
    <location>
        <begin position="185"/>
        <end position="283"/>
    </location>
</feature>
<accession>A0ABV6DV27</accession>
<keyword evidence="2" id="KW-0238">DNA-binding</keyword>
<gene>
    <name evidence="5" type="ORF">ACFFK0_29315</name>
</gene>
<dbReference type="RefSeq" id="WP_377474749.1">
    <property type="nucleotide sequence ID" value="NZ_JBHLWN010000121.1"/>
</dbReference>
<protein>
    <submittedName>
        <fullName evidence="5">Helix-turn-helix domain-containing protein</fullName>
    </submittedName>
</protein>
<keyword evidence="1" id="KW-0805">Transcription regulation</keyword>
<name>A0ABV6DV27_9BACL</name>
<evidence type="ECO:0000256" key="2">
    <source>
        <dbReference type="ARBA" id="ARBA00023125"/>
    </source>
</evidence>
<dbReference type="PANTHER" id="PTHR43280:SF30">
    <property type="entry name" value="MMSAB OPERON REGULATORY PROTEIN"/>
    <property type="match status" value="1"/>
</dbReference>
<dbReference type="SUPFAM" id="SSF51215">
    <property type="entry name" value="Regulatory protein AraC"/>
    <property type="match status" value="1"/>
</dbReference>
<evidence type="ECO:0000313" key="6">
    <source>
        <dbReference type="Proteomes" id="UP001589776"/>
    </source>
</evidence>
<dbReference type="InterPro" id="IPR009057">
    <property type="entry name" value="Homeodomain-like_sf"/>
</dbReference>
<evidence type="ECO:0000256" key="1">
    <source>
        <dbReference type="ARBA" id="ARBA00023015"/>
    </source>
</evidence>
<dbReference type="Pfam" id="PF12833">
    <property type="entry name" value="HTH_18"/>
    <property type="match status" value="1"/>
</dbReference>
<dbReference type="EMBL" id="JBHLWN010000121">
    <property type="protein sequence ID" value="MFC0216502.1"/>
    <property type="molecule type" value="Genomic_DNA"/>
</dbReference>
<reference evidence="5 6" key="1">
    <citation type="submission" date="2024-09" db="EMBL/GenBank/DDBJ databases">
        <authorList>
            <person name="Sun Q."/>
            <person name="Mori K."/>
        </authorList>
    </citation>
    <scope>NUCLEOTIDE SEQUENCE [LARGE SCALE GENOMIC DNA]</scope>
    <source>
        <strain evidence="5 6">CCM 7759</strain>
    </source>
</reference>
<organism evidence="5 6">
    <name type="scientific">Paenibacillus chartarius</name>
    <dbReference type="NCBI Taxonomy" id="747481"/>
    <lineage>
        <taxon>Bacteria</taxon>
        <taxon>Bacillati</taxon>
        <taxon>Bacillota</taxon>
        <taxon>Bacilli</taxon>
        <taxon>Bacillales</taxon>
        <taxon>Paenibacillaceae</taxon>
        <taxon>Paenibacillus</taxon>
    </lineage>
</organism>
<sequence length="289" mass="33357">MSLSPLTRTIEYGSEEDGPFYLQHIRRPGPFERTQHMHEMFELYYLYEGQRLYFVRDRSYHVLPGDLVLIPQREAHSVSDYGKPGHERVVMNFSGAFLGGMLEEAPYLLDAYGLPSPIVRLDAGGRREAEELLGRMIREAEQDRLGREFALRGLLGELLLFIVRFARTHRVAAPEHVSPLHGKISDIVRYLNARYAEPVRLDELAEQFDISGPYLSRMFKEITGFSLIEYVQLMRVREAQRLLETTNEKVIAVAEHVGFGSLVQFGRVFRQLTKTTPLRYRQAAQGKRK</sequence>
<dbReference type="InterPro" id="IPR037923">
    <property type="entry name" value="HTH-like"/>
</dbReference>
<keyword evidence="6" id="KW-1185">Reference proteome</keyword>
<dbReference type="InterPro" id="IPR018062">
    <property type="entry name" value="HTH_AraC-typ_CS"/>
</dbReference>
<dbReference type="Pfam" id="PF02311">
    <property type="entry name" value="AraC_binding"/>
    <property type="match status" value="1"/>
</dbReference>
<dbReference type="Proteomes" id="UP001589776">
    <property type="component" value="Unassembled WGS sequence"/>
</dbReference>
<keyword evidence="3" id="KW-0804">Transcription</keyword>
<dbReference type="InterPro" id="IPR018060">
    <property type="entry name" value="HTH_AraC"/>
</dbReference>